<dbReference type="RefSeq" id="WP_265617098.1">
    <property type="nucleotide sequence ID" value="NZ_JAPFRD010000009.1"/>
</dbReference>
<sequence length="163" mass="18744">MALFDKTFFAGFNTRLIRGEDEPVYLPANELKPYNQVVFAHGYFSSALHEVAHWCIAGEARRKMEDYGYWYCPDGRNRQQQKEFEQVEVKPQAIERAFTLAVGRKFSVSTDNLNGAEPDRDAFTDAVLKQFCWYEQHGFPPRAQLFIDALKHTFGKGGEKIPA</sequence>
<name>A0ABT3P6D2_9ALTE</name>
<dbReference type="GO" id="GO:0003746">
    <property type="term" value="F:translation elongation factor activity"/>
    <property type="evidence" value="ECO:0007669"/>
    <property type="project" value="UniProtKB-KW"/>
</dbReference>
<evidence type="ECO:0000313" key="1">
    <source>
        <dbReference type="EMBL" id="MCW8108322.1"/>
    </source>
</evidence>
<keyword evidence="1" id="KW-0648">Protein biosynthesis</keyword>
<keyword evidence="2" id="KW-1185">Reference proteome</keyword>
<gene>
    <name evidence="1" type="ORF">OPS25_07425</name>
</gene>
<organism evidence="1 2">
    <name type="scientific">Alteromonas aquimaris</name>
    <dbReference type="NCBI Taxonomy" id="2998417"/>
    <lineage>
        <taxon>Bacteria</taxon>
        <taxon>Pseudomonadati</taxon>
        <taxon>Pseudomonadota</taxon>
        <taxon>Gammaproteobacteria</taxon>
        <taxon>Alteromonadales</taxon>
        <taxon>Alteromonadaceae</taxon>
        <taxon>Alteromonas/Salinimonas group</taxon>
        <taxon>Alteromonas</taxon>
    </lineage>
</organism>
<accession>A0ABT3P6D2</accession>
<dbReference type="Proteomes" id="UP001142810">
    <property type="component" value="Unassembled WGS sequence"/>
</dbReference>
<keyword evidence="1" id="KW-0251">Elongation factor</keyword>
<evidence type="ECO:0000313" key="2">
    <source>
        <dbReference type="Proteomes" id="UP001142810"/>
    </source>
</evidence>
<dbReference type="InterPro" id="IPR007411">
    <property type="entry name" value="EpmC"/>
</dbReference>
<reference evidence="1" key="1">
    <citation type="submission" date="2022-11" db="EMBL/GenBank/DDBJ databases">
        <title>Alteromonas sp. nov., isolated from sea water of the Qingdao.</title>
        <authorList>
            <person name="Wang Q."/>
        </authorList>
    </citation>
    <scope>NUCLEOTIDE SEQUENCE</scope>
    <source>
        <strain evidence="1">ASW11-7</strain>
    </source>
</reference>
<proteinExistence type="predicted"/>
<comment type="caution">
    <text evidence="1">The sequence shown here is derived from an EMBL/GenBank/DDBJ whole genome shotgun (WGS) entry which is preliminary data.</text>
</comment>
<dbReference type="Pfam" id="PF04315">
    <property type="entry name" value="EpmC"/>
    <property type="match status" value="1"/>
</dbReference>
<protein>
    <submittedName>
        <fullName evidence="1">Elongation factor P hydroxylase</fullName>
    </submittedName>
</protein>
<dbReference type="EMBL" id="JAPFRD010000009">
    <property type="protein sequence ID" value="MCW8108322.1"/>
    <property type="molecule type" value="Genomic_DNA"/>
</dbReference>